<accession>A0A7S2Y7X1</accession>
<evidence type="ECO:0008006" key="5">
    <source>
        <dbReference type="Google" id="ProtNLM"/>
    </source>
</evidence>
<keyword evidence="2" id="KW-1133">Transmembrane helix</keyword>
<dbReference type="EMBL" id="HBHT01012985">
    <property type="protein sequence ID" value="CAD9958353.1"/>
    <property type="molecule type" value="Transcribed_RNA"/>
</dbReference>
<name>A0A7S2Y7X1_9STRA</name>
<gene>
    <name evidence="4" type="ORF">APAL1065_LOCUS8693</name>
</gene>
<feature type="chain" id="PRO_5030657610" description="PSII 6.1 kDa protein" evidence="3">
    <location>
        <begin position="22"/>
        <end position="166"/>
    </location>
</feature>
<feature type="signal peptide" evidence="3">
    <location>
        <begin position="1"/>
        <end position="21"/>
    </location>
</feature>
<proteinExistence type="predicted"/>
<evidence type="ECO:0000256" key="1">
    <source>
        <dbReference type="SAM" id="MobiDB-lite"/>
    </source>
</evidence>
<keyword evidence="3" id="KW-0732">Signal</keyword>
<evidence type="ECO:0000256" key="2">
    <source>
        <dbReference type="SAM" id="Phobius"/>
    </source>
</evidence>
<reference evidence="4" key="1">
    <citation type="submission" date="2021-01" db="EMBL/GenBank/DDBJ databases">
        <authorList>
            <person name="Corre E."/>
            <person name="Pelletier E."/>
            <person name="Niang G."/>
            <person name="Scheremetjew M."/>
            <person name="Finn R."/>
            <person name="Kale V."/>
            <person name="Holt S."/>
            <person name="Cochrane G."/>
            <person name="Meng A."/>
            <person name="Brown T."/>
            <person name="Cohen L."/>
        </authorList>
    </citation>
    <scope>NUCLEOTIDE SEQUENCE</scope>
    <source>
        <strain evidence="4">CCMP125</strain>
    </source>
</reference>
<keyword evidence="2" id="KW-0472">Membrane</keyword>
<keyword evidence="2" id="KW-0812">Transmembrane</keyword>
<dbReference type="AlphaFoldDB" id="A0A7S2Y7X1"/>
<feature type="transmembrane region" description="Helical" evidence="2">
    <location>
        <begin position="101"/>
        <end position="121"/>
    </location>
</feature>
<protein>
    <recommendedName>
        <fullName evidence="5">PSII 6.1 kDa protein</fullName>
    </recommendedName>
</protein>
<feature type="region of interest" description="Disordered" evidence="1">
    <location>
        <begin position="42"/>
        <end position="65"/>
    </location>
</feature>
<feature type="transmembrane region" description="Helical" evidence="2">
    <location>
        <begin position="128"/>
        <end position="148"/>
    </location>
</feature>
<evidence type="ECO:0000313" key="4">
    <source>
        <dbReference type="EMBL" id="CAD9958353.1"/>
    </source>
</evidence>
<evidence type="ECO:0000256" key="3">
    <source>
        <dbReference type="SAM" id="SignalP"/>
    </source>
</evidence>
<sequence length="166" mass="17853">MTRRFASLLLLWSALATCSQAFVKPTPTLLSLSETRLTRSWQTPSGLYSSPGDDNTQEAPTTPDDVTSLNDTIEQLQQSSPTAVLAEQEDVEYPLDVPSPVLLASSIVLAISSTGSLFNCIEGNITPVSLGLAVIGFPLFLFLLYAAILKGAAETKEDDERYLNGN</sequence>
<organism evidence="4">
    <name type="scientific">Entomoneis paludosa</name>
    <dbReference type="NCBI Taxonomy" id="265537"/>
    <lineage>
        <taxon>Eukaryota</taxon>
        <taxon>Sar</taxon>
        <taxon>Stramenopiles</taxon>
        <taxon>Ochrophyta</taxon>
        <taxon>Bacillariophyta</taxon>
        <taxon>Bacillariophyceae</taxon>
        <taxon>Bacillariophycidae</taxon>
        <taxon>Entomoneidaceae</taxon>
        <taxon>Entomoneis</taxon>
    </lineage>
</organism>